<accession>J9GSJ5</accession>
<dbReference type="AlphaFoldDB" id="J9GSJ5"/>
<evidence type="ECO:0000256" key="1">
    <source>
        <dbReference type="SAM" id="MobiDB-lite"/>
    </source>
</evidence>
<dbReference type="EMBL" id="AMCI01001421">
    <property type="protein sequence ID" value="EJX05598.1"/>
    <property type="molecule type" value="Genomic_DNA"/>
</dbReference>
<feature type="region of interest" description="Disordered" evidence="1">
    <location>
        <begin position="1"/>
        <end position="20"/>
    </location>
</feature>
<sequence>MRCPFCQNKDTQVIDSRAPE</sequence>
<evidence type="ECO:0000313" key="3">
    <source>
        <dbReference type="EMBL" id="EJX05598.1"/>
    </source>
</evidence>
<evidence type="ECO:0000259" key="2">
    <source>
        <dbReference type="Pfam" id="PF22811"/>
    </source>
</evidence>
<protein>
    <recommendedName>
        <fullName evidence="2">Transcriptional repressor NrdR-like N-terminal domain-containing protein</fullName>
    </recommendedName>
</protein>
<gene>
    <name evidence="3" type="ORF">EVA_06292</name>
</gene>
<proteinExistence type="predicted"/>
<reference evidence="3" key="1">
    <citation type="journal article" date="2012" name="PLoS ONE">
        <title>Gene sets for utilization of primary and secondary nutrition supplies in the distal gut of endangered iberian lynx.</title>
        <authorList>
            <person name="Alcaide M."/>
            <person name="Messina E."/>
            <person name="Richter M."/>
            <person name="Bargiela R."/>
            <person name="Peplies J."/>
            <person name="Huws S.A."/>
            <person name="Newbold C.J."/>
            <person name="Golyshin P.N."/>
            <person name="Simon M.A."/>
            <person name="Lopez G."/>
            <person name="Yakimov M.M."/>
            <person name="Ferrer M."/>
        </authorList>
    </citation>
    <scope>NUCLEOTIDE SEQUENCE</scope>
</reference>
<feature type="domain" description="Transcriptional repressor NrdR-like N-terminal" evidence="2">
    <location>
        <begin position="1"/>
        <end position="18"/>
    </location>
</feature>
<name>J9GSJ5_9ZZZZ</name>
<organism evidence="3">
    <name type="scientific">gut metagenome</name>
    <dbReference type="NCBI Taxonomy" id="749906"/>
    <lineage>
        <taxon>unclassified sequences</taxon>
        <taxon>metagenomes</taxon>
        <taxon>organismal metagenomes</taxon>
    </lineage>
</organism>
<comment type="caution">
    <text evidence="3">The sequence shown here is derived from an EMBL/GenBank/DDBJ whole genome shotgun (WGS) entry which is preliminary data.</text>
</comment>
<dbReference type="Pfam" id="PF22811">
    <property type="entry name" value="Zn_ribbon_NrdR"/>
    <property type="match status" value="1"/>
</dbReference>
<feature type="non-terminal residue" evidence="3">
    <location>
        <position position="20"/>
    </location>
</feature>
<dbReference type="InterPro" id="IPR055173">
    <property type="entry name" value="NrdR-like_N"/>
</dbReference>